<evidence type="ECO:0000256" key="2">
    <source>
        <dbReference type="ARBA" id="ARBA00022490"/>
    </source>
</evidence>
<dbReference type="PANTHER" id="PTHR11544">
    <property type="entry name" value="COLD SHOCK DOMAIN CONTAINING PROTEINS"/>
    <property type="match status" value="1"/>
</dbReference>
<evidence type="ECO:0000313" key="5">
    <source>
        <dbReference type="EMBL" id="SOR31535.1"/>
    </source>
</evidence>
<dbReference type="SUPFAM" id="SSF50249">
    <property type="entry name" value="Nucleic acid-binding proteins"/>
    <property type="match status" value="1"/>
</dbReference>
<dbReference type="InterPro" id="IPR011129">
    <property type="entry name" value="CSD"/>
</dbReference>
<evidence type="ECO:0000259" key="4">
    <source>
        <dbReference type="PROSITE" id="PS51857"/>
    </source>
</evidence>
<dbReference type="CDD" id="cd04458">
    <property type="entry name" value="CSP_CDS"/>
    <property type="match status" value="1"/>
</dbReference>
<dbReference type="InterPro" id="IPR019844">
    <property type="entry name" value="CSD_CS"/>
</dbReference>
<evidence type="ECO:0000256" key="3">
    <source>
        <dbReference type="RuleBase" id="RU000408"/>
    </source>
</evidence>
<gene>
    <name evidence="5" type="ORF">TK0001_4950</name>
</gene>
<dbReference type="Pfam" id="PF00313">
    <property type="entry name" value="CSD"/>
    <property type="match status" value="1"/>
</dbReference>
<keyword evidence="2" id="KW-0963">Cytoplasm</keyword>
<dbReference type="AlphaFoldDB" id="A0A2N9AW19"/>
<dbReference type="Gene3D" id="2.40.50.140">
    <property type="entry name" value="Nucleic acid-binding proteins"/>
    <property type="match status" value="1"/>
</dbReference>
<dbReference type="GO" id="GO:0003677">
    <property type="term" value="F:DNA binding"/>
    <property type="evidence" value="ECO:0007669"/>
    <property type="project" value="UniProtKB-KW"/>
</dbReference>
<reference evidence="6" key="1">
    <citation type="submission" date="2017-10" db="EMBL/GenBank/DDBJ databases">
        <authorList>
            <person name="Regsiter A."/>
            <person name="William W."/>
        </authorList>
    </citation>
    <scope>NUCLEOTIDE SEQUENCE [LARGE SCALE GENOMIC DNA]</scope>
</reference>
<sequence length="196" mass="21490">MFSLETAPTAEDPFLRARIVCRAVHGPDAFERWEAVEAIDMFVQEGSLPVWTAFDSVTSLVYPEPAHADRLRDAIRHPHLAISQVCGQEAATWRLRLGYGETPQEANGLEQKPLGALKPLFATGGAHMATGTVKWFNETKGYGFIQPDNGGKDVFVHISAVERAGLRDLAEGQKVTYEVEIDRKSGKESAGQLQVA</sequence>
<accession>A0A2N9AW19</accession>
<dbReference type="GO" id="GO:0005829">
    <property type="term" value="C:cytosol"/>
    <property type="evidence" value="ECO:0007669"/>
    <property type="project" value="UniProtKB-ARBA"/>
</dbReference>
<dbReference type="SMART" id="SM00357">
    <property type="entry name" value="CSP"/>
    <property type="match status" value="1"/>
</dbReference>
<dbReference type="InterPro" id="IPR012340">
    <property type="entry name" value="NA-bd_OB-fold"/>
</dbReference>
<dbReference type="PROSITE" id="PS51857">
    <property type="entry name" value="CSD_2"/>
    <property type="match status" value="1"/>
</dbReference>
<dbReference type="InterPro" id="IPR050181">
    <property type="entry name" value="Cold_shock_domain"/>
</dbReference>
<keyword evidence="5" id="KW-0238">DNA-binding</keyword>
<comment type="subcellular location">
    <subcellularLocation>
        <location evidence="1 3">Cytoplasm</location>
    </subcellularLocation>
</comment>
<name>A0A2N9AW19_METEX</name>
<evidence type="ECO:0000256" key="1">
    <source>
        <dbReference type="ARBA" id="ARBA00004496"/>
    </source>
</evidence>
<dbReference type="Proteomes" id="UP000233769">
    <property type="component" value="Chromosome tk0001"/>
</dbReference>
<dbReference type="FunFam" id="2.40.50.140:FF:000006">
    <property type="entry name" value="Cold shock protein CspC"/>
    <property type="match status" value="1"/>
</dbReference>
<dbReference type="EMBL" id="LT962688">
    <property type="protein sequence ID" value="SOR31535.1"/>
    <property type="molecule type" value="Genomic_DNA"/>
</dbReference>
<protein>
    <submittedName>
        <fullName evidence="5">Cold-shock DNA-binding domain protein</fullName>
    </submittedName>
</protein>
<feature type="domain" description="CSD" evidence="4">
    <location>
        <begin position="128"/>
        <end position="195"/>
    </location>
</feature>
<proteinExistence type="predicted"/>
<evidence type="ECO:0000313" key="6">
    <source>
        <dbReference type="Proteomes" id="UP000233769"/>
    </source>
</evidence>
<dbReference type="PROSITE" id="PS00352">
    <property type="entry name" value="CSD_1"/>
    <property type="match status" value="1"/>
</dbReference>
<dbReference type="PRINTS" id="PR00050">
    <property type="entry name" value="COLDSHOCK"/>
</dbReference>
<organism evidence="5 6">
    <name type="scientific">Methylorubrum extorquens</name>
    <name type="common">Methylobacterium dichloromethanicum</name>
    <name type="synonym">Methylobacterium extorquens</name>
    <dbReference type="NCBI Taxonomy" id="408"/>
    <lineage>
        <taxon>Bacteria</taxon>
        <taxon>Pseudomonadati</taxon>
        <taxon>Pseudomonadota</taxon>
        <taxon>Alphaproteobacteria</taxon>
        <taxon>Hyphomicrobiales</taxon>
        <taxon>Methylobacteriaceae</taxon>
        <taxon>Methylorubrum</taxon>
    </lineage>
</organism>
<dbReference type="InterPro" id="IPR002059">
    <property type="entry name" value="CSP_DNA-bd"/>
</dbReference>